<dbReference type="InterPro" id="IPR036589">
    <property type="entry name" value="HCY_dom_sf"/>
</dbReference>
<evidence type="ECO:0000256" key="19">
    <source>
        <dbReference type="PROSITE-ProRule" id="PRU00333"/>
    </source>
</evidence>
<evidence type="ECO:0000256" key="5">
    <source>
        <dbReference type="ARBA" id="ARBA00010398"/>
    </source>
</evidence>
<keyword evidence="26" id="KW-1185">Reference proteome</keyword>
<dbReference type="PROSITE" id="PS51337">
    <property type="entry name" value="B12_BINDING_NTER"/>
    <property type="match status" value="1"/>
</dbReference>
<dbReference type="SMART" id="SM01018">
    <property type="entry name" value="B12-binding_2"/>
    <property type="match status" value="1"/>
</dbReference>
<keyword evidence="8 19" id="KW-0489">Methyltransferase</keyword>
<evidence type="ECO:0000259" key="22">
    <source>
        <dbReference type="PROSITE" id="PS50972"/>
    </source>
</evidence>
<comment type="cofactor">
    <cofactor evidence="3">
        <name>methylcob(III)alamin</name>
        <dbReference type="ChEBI" id="CHEBI:28115"/>
    </cofactor>
</comment>
<evidence type="ECO:0000256" key="8">
    <source>
        <dbReference type="ARBA" id="ARBA00022603"/>
    </source>
</evidence>
<dbReference type="SUPFAM" id="SSF52242">
    <property type="entry name" value="Cobalamin (vitamin B12)-binding domain"/>
    <property type="match status" value="1"/>
</dbReference>
<evidence type="ECO:0000256" key="18">
    <source>
        <dbReference type="ARBA" id="ARBA00031040"/>
    </source>
</evidence>
<comment type="cofactor">
    <cofactor evidence="2 19">
        <name>Zn(2+)</name>
        <dbReference type="ChEBI" id="CHEBI:29105"/>
    </cofactor>
</comment>
<dbReference type="PROSITE" id="PS51332">
    <property type="entry name" value="B12_BINDING"/>
    <property type="match status" value="1"/>
</dbReference>
<proteinExistence type="inferred from homology"/>
<evidence type="ECO:0000256" key="20">
    <source>
        <dbReference type="SAM" id="MobiDB-lite"/>
    </source>
</evidence>
<dbReference type="Gene3D" id="3.20.20.330">
    <property type="entry name" value="Homocysteine-binding-like domain"/>
    <property type="match status" value="1"/>
</dbReference>
<dbReference type="Gene3D" id="1.10.1240.10">
    <property type="entry name" value="Methionine synthase domain"/>
    <property type="match status" value="1"/>
</dbReference>
<dbReference type="UniPathway" id="UPA00051">
    <property type="reaction ID" value="UER00081"/>
</dbReference>
<evidence type="ECO:0000256" key="1">
    <source>
        <dbReference type="ARBA" id="ARBA00001700"/>
    </source>
</evidence>
<evidence type="ECO:0000256" key="11">
    <source>
        <dbReference type="ARBA" id="ARBA00022679"/>
    </source>
</evidence>
<dbReference type="GO" id="GO:0032259">
    <property type="term" value="P:methylation"/>
    <property type="evidence" value="ECO:0007669"/>
    <property type="project" value="UniProtKB-KW"/>
</dbReference>
<dbReference type="RefSeq" id="WP_006720864.1">
    <property type="nucleotide sequence ID" value="NZ_CP085935.1"/>
</dbReference>
<evidence type="ECO:0000313" key="25">
    <source>
        <dbReference type="EMBL" id="EEA90637.1"/>
    </source>
</evidence>
<accession>B6GAW1</accession>
<dbReference type="GO" id="GO:0046872">
    <property type="term" value="F:metal ion binding"/>
    <property type="evidence" value="ECO:0007669"/>
    <property type="project" value="UniProtKB-KW"/>
</dbReference>
<feature type="domain" description="Hcy-binding" evidence="21">
    <location>
        <begin position="3"/>
        <end position="283"/>
    </location>
</feature>
<evidence type="ECO:0000256" key="17">
    <source>
        <dbReference type="ARBA" id="ARBA00025552"/>
    </source>
</evidence>
<comment type="function">
    <text evidence="17">Catalyzes the transfer of a methyl group from methyl-cobalamin to homocysteine, yielding enzyme-bound cob(I)alamin and methionine. Subsequently, remethylates the cofactor using methyltetrahydrofolate.</text>
</comment>
<evidence type="ECO:0000256" key="7">
    <source>
        <dbReference type="ARBA" id="ARBA00013998"/>
    </source>
</evidence>
<dbReference type="OrthoDB" id="9803687at2"/>
<dbReference type="InterPro" id="IPR011005">
    <property type="entry name" value="Dihydropteroate_synth-like_sf"/>
</dbReference>
<evidence type="ECO:0000256" key="12">
    <source>
        <dbReference type="ARBA" id="ARBA00022691"/>
    </source>
</evidence>
<keyword evidence="12" id="KW-0949">S-adenosyl-L-methionine</keyword>
<dbReference type="SUPFAM" id="SSF82282">
    <property type="entry name" value="Homocysteine S-methyltransferase"/>
    <property type="match status" value="1"/>
</dbReference>
<dbReference type="InterPro" id="IPR017215">
    <property type="entry name" value="MetH_bac"/>
</dbReference>
<dbReference type="Pfam" id="PF00809">
    <property type="entry name" value="Pterin_bind"/>
    <property type="match status" value="1"/>
</dbReference>
<keyword evidence="16" id="KW-0170">Cobalt</keyword>
<keyword evidence="11 19" id="KW-0808">Transferase</keyword>
<evidence type="ECO:0000259" key="23">
    <source>
        <dbReference type="PROSITE" id="PS51332"/>
    </source>
</evidence>
<dbReference type="Gene3D" id="3.40.50.280">
    <property type="entry name" value="Cobalamin-binding domain"/>
    <property type="match status" value="1"/>
</dbReference>
<evidence type="ECO:0000256" key="4">
    <source>
        <dbReference type="ARBA" id="ARBA00005178"/>
    </source>
</evidence>
<feature type="compositionally biased region" description="Low complexity" evidence="20">
    <location>
        <begin position="586"/>
        <end position="618"/>
    </location>
</feature>
<dbReference type="HOGENOM" id="CLU_004914_0_2_11"/>
<feature type="domain" description="B12-binding N-terminal" evidence="24">
    <location>
        <begin position="635"/>
        <end position="728"/>
    </location>
</feature>
<dbReference type="InterPro" id="IPR003726">
    <property type="entry name" value="HCY_dom"/>
</dbReference>
<comment type="pathway">
    <text evidence="4">Amino-acid biosynthesis; L-methionine biosynthesis via de novo pathway; L-methionine from L-homocysteine (MetH route): step 1/1.</text>
</comment>
<dbReference type="SUPFAM" id="SSF47644">
    <property type="entry name" value="Methionine synthase domain"/>
    <property type="match status" value="1"/>
</dbReference>
<gene>
    <name evidence="25" type="ORF">COLSTE_01211</name>
</gene>
<protein>
    <recommendedName>
        <fullName evidence="7">Methionine synthase</fullName>
        <ecNumber evidence="6">2.1.1.13</ecNumber>
    </recommendedName>
    <alternativeName>
        <fullName evidence="18">5-methyltetrahydrofolate--homocysteine methyltransferase</fullName>
    </alternativeName>
</protein>
<dbReference type="AlphaFoldDB" id="B6GAW1"/>
<dbReference type="PANTHER" id="PTHR45833:SF1">
    <property type="entry name" value="METHIONINE SYNTHASE"/>
    <property type="match status" value="1"/>
</dbReference>
<keyword evidence="10" id="KW-0846">Cobalamin</keyword>
<evidence type="ECO:0000256" key="3">
    <source>
        <dbReference type="ARBA" id="ARBA00001956"/>
    </source>
</evidence>
<evidence type="ECO:0000256" key="16">
    <source>
        <dbReference type="ARBA" id="ARBA00023285"/>
    </source>
</evidence>
<dbReference type="EC" id="2.1.1.13" evidence="6"/>
<comment type="caution">
    <text evidence="25">The sequence shown here is derived from an EMBL/GenBank/DDBJ whole genome shotgun (WGS) entry which is preliminary data.</text>
</comment>
<dbReference type="PROSITE" id="PS50972">
    <property type="entry name" value="PTERIN_BINDING"/>
    <property type="match status" value="1"/>
</dbReference>
<dbReference type="Pfam" id="PF02607">
    <property type="entry name" value="B12-binding_2"/>
    <property type="match status" value="1"/>
</dbReference>
<evidence type="ECO:0000313" key="26">
    <source>
        <dbReference type="Proteomes" id="UP000003560"/>
    </source>
</evidence>
<dbReference type="STRING" id="445975.COLSTE_01211"/>
<feature type="domain" description="Pterin-binding" evidence="22">
    <location>
        <begin position="315"/>
        <end position="559"/>
    </location>
</feature>
<sequence>MDTTLQRALAGTGHLLFDGGMGTMLQARGLAAGELPELLCLTHPEQITAIHQAYVQAGSDVITTNTFGANRLKLAGRAQVRDVFRAAVACARQSGARLVAADIGPIGALLRPLGTLSFDEAYDLFAEQAHAAQDAGADLFIIETMTDLLEIKAAVLACREQTDLPIFATMTFEADGRTFLGTPPEVAAVTLDALGVDALGINCSQGPAELRPLARRMLAVTEKPVIVQANAGLPHVEDGCTVFDIEPEAYAQAVAGMVEDGVGILGGCCGTDPRHVERMAELLRDHAPAPRTIEAAFTVTSAQRLVSLPCDASRIAVIGERINPTGKRLLKEALRSGDYDYVVSQGIAQQEEGADILDVNVGLPDIDEVTAIQIAGERLSGAVTLPLQFDSTVPTALEAAVRRYAGKPIINSVNGKREVLDEILPIAARYGANVIGLTLDEEGIPTTAEGRFAIAERIVHAAAEHGIPATRILIDCLAMTASTDQRQAGETLRAIQMVKRQLGVKCTLGVSNISFGLPQRPLLNSTYLAAALGAGLDAPILNPGSERYMDVVRSYRVLNGEDSGAAGYIERYATWRDPYTTGAPGAVPVPAAPDAGSTGTSRSAAAGAPVADGARAAGSGQATCGPSTGGTGQTGAAGPSHPGDDHGIEHFVLTGRKGEAARATRELLSTIDPLELIDGHIIPALDEVGARFDRGTLFLPQLMASAEAARASFDVIKEHMPASDGLSKGTICVATVKGDIHDIGKNIVKMLLDNYGYHVIDLGRDVDPHVILKTVQERHIRLVGLSALMTTTVANMAQTIELLHREAPGTLVMVGGAVLTPEYAQQIGADFYAKDAAESARIAARVFG</sequence>
<dbReference type="GO" id="GO:0005829">
    <property type="term" value="C:cytosol"/>
    <property type="evidence" value="ECO:0007669"/>
    <property type="project" value="TreeGrafter"/>
</dbReference>
<feature type="domain" description="B12-binding" evidence="23">
    <location>
        <begin position="728"/>
        <end position="848"/>
    </location>
</feature>
<comment type="catalytic activity">
    <reaction evidence="1">
        <text>(6S)-5-methyl-5,6,7,8-tetrahydrofolate + L-homocysteine = (6S)-5,6,7,8-tetrahydrofolate + L-methionine</text>
        <dbReference type="Rhea" id="RHEA:11172"/>
        <dbReference type="ChEBI" id="CHEBI:18608"/>
        <dbReference type="ChEBI" id="CHEBI:57453"/>
        <dbReference type="ChEBI" id="CHEBI:57844"/>
        <dbReference type="ChEBI" id="CHEBI:58199"/>
        <dbReference type="EC" id="2.1.1.13"/>
    </reaction>
</comment>
<dbReference type="PROSITE" id="PS50970">
    <property type="entry name" value="HCY"/>
    <property type="match status" value="1"/>
</dbReference>
<organism evidence="25 26">
    <name type="scientific">Collinsella stercoris DSM 13279</name>
    <dbReference type="NCBI Taxonomy" id="445975"/>
    <lineage>
        <taxon>Bacteria</taxon>
        <taxon>Bacillati</taxon>
        <taxon>Actinomycetota</taxon>
        <taxon>Coriobacteriia</taxon>
        <taxon>Coriobacteriales</taxon>
        <taxon>Coriobacteriaceae</taxon>
        <taxon>Collinsella</taxon>
    </lineage>
</organism>
<keyword evidence="15" id="KW-0486">Methionine biosynthesis</keyword>
<dbReference type="SUPFAM" id="SSF51717">
    <property type="entry name" value="Dihydropteroate synthetase-like"/>
    <property type="match status" value="1"/>
</dbReference>
<dbReference type="GO" id="GO:0046653">
    <property type="term" value="P:tetrahydrofolate metabolic process"/>
    <property type="evidence" value="ECO:0007669"/>
    <property type="project" value="TreeGrafter"/>
</dbReference>
<keyword evidence="13 19" id="KW-0479">Metal-binding</keyword>
<dbReference type="EMBL" id="ABXJ01000068">
    <property type="protein sequence ID" value="EEA90637.1"/>
    <property type="molecule type" value="Genomic_DNA"/>
</dbReference>
<dbReference type="InterPro" id="IPR000489">
    <property type="entry name" value="Pterin-binding_dom"/>
</dbReference>
<dbReference type="eggNOG" id="COG0646">
    <property type="taxonomic scope" value="Bacteria"/>
</dbReference>
<dbReference type="PANTHER" id="PTHR45833">
    <property type="entry name" value="METHIONINE SYNTHASE"/>
    <property type="match status" value="1"/>
</dbReference>
<feature type="binding site" evidence="19">
    <location>
        <position position="269"/>
    </location>
    <ligand>
        <name>Zn(2+)</name>
        <dbReference type="ChEBI" id="CHEBI:29105"/>
    </ligand>
</feature>
<feature type="binding site" evidence="19">
    <location>
        <position position="203"/>
    </location>
    <ligand>
        <name>Zn(2+)</name>
        <dbReference type="ChEBI" id="CHEBI:29105"/>
    </ligand>
</feature>
<dbReference type="eggNOG" id="COG1410">
    <property type="taxonomic scope" value="Bacteria"/>
</dbReference>
<evidence type="ECO:0000256" key="2">
    <source>
        <dbReference type="ARBA" id="ARBA00001947"/>
    </source>
</evidence>
<evidence type="ECO:0000256" key="9">
    <source>
        <dbReference type="ARBA" id="ARBA00022605"/>
    </source>
</evidence>
<dbReference type="GeneID" id="98001848"/>
<evidence type="ECO:0000256" key="14">
    <source>
        <dbReference type="ARBA" id="ARBA00022833"/>
    </source>
</evidence>
<dbReference type="Gene3D" id="3.20.20.20">
    <property type="entry name" value="Dihydropteroate synthase-like"/>
    <property type="match status" value="1"/>
</dbReference>
<feature type="region of interest" description="Disordered" evidence="20">
    <location>
        <begin position="586"/>
        <end position="648"/>
    </location>
</feature>
<dbReference type="Proteomes" id="UP000003560">
    <property type="component" value="Unassembled WGS sequence"/>
</dbReference>
<dbReference type="Pfam" id="PF02574">
    <property type="entry name" value="S-methyl_trans"/>
    <property type="match status" value="1"/>
</dbReference>
<dbReference type="GO" id="GO:0008705">
    <property type="term" value="F:methionine synthase activity"/>
    <property type="evidence" value="ECO:0007669"/>
    <property type="project" value="UniProtKB-EC"/>
</dbReference>
<comment type="similarity">
    <text evidence="5">Belongs to the vitamin-B12 dependent methionine synthase family.</text>
</comment>
<evidence type="ECO:0000256" key="6">
    <source>
        <dbReference type="ARBA" id="ARBA00012032"/>
    </source>
</evidence>
<dbReference type="InterPro" id="IPR036594">
    <property type="entry name" value="Meth_synthase_dom"/>
</dbReference>
<dbReference type="GO" id="GO:0050667">
    <property type="term" value="P:homocysteine metabolic process"/>
    <property type="evidence" value="ECO:0007669"/>
    <property type="project" value="TreeGrafter"/>
</dbReference>
<evidence type="ECO:0000256" key="15">
    <source>
        <dbReference type="ARBA" id="ARBA00023167"/>
    </source>
</evidence>
<keyword evidence="14 19" id="KW-0862">Zinc</keyword>
<feature type="binding site" evidence="19">
    <location>
        <position position="268"/>
    </location>
    <ligand>
        <name>Zn(2+)</name>
        <dbReference type="ChEBI" id="CHEBI:29105"/>
    </ligand>
</feature>
<dbReference type="PIRSF" id="PIRSF037472">
    <property type="entry name" value="DHPS_mtfrase"/>
    <property type="match status" value="1"/>
</dbReference>
<keyword evidence="9" id="KW-0028">Amino-acid biosynthesis</keyword>
<dbReference type="InterPro" id="IPR003759">
    <property type="entry name" value="Cbl-bd_cap"/>
</dbReference>
<dbReference type="InterPro" id="IPR050554">
    <property type="entry name" value="Met_Synthase/Corrinoid"/>
</dbReference>
<reference evidence="25 26" key="2">
    <citation type="submission" date="2008-10" db="EMBL/GenBank/DDBJ databases">
        <authorList>
            <person name="Fulton L."/>
            <person name="Clifton S."/>
            <person name="Fulton B."/>
            <person name="Xu J."/>
            <person name="Minx P."/>
            <person name="Pepin K.H."/>
            <person name="Johnson M."/>
            <person name="Thiruvilangam P."/>
            <person name="Bhonagiri V."/>
            <person name="Nash W.E."/>
            <person name="Mardis E.R."/>
            <person name="Wilson R.K."/>
        </authorList>
    </citation>
    <scope>NUCLEOTIDE SEQUENCE [LARGE SCALE GENOMIC DNA]</scope>
    <source>
        <strain evidence="25 26">DSM 13279</strain>
    </source>
</reference>
<evidence type="ECO:0000259" key="21">
    <source>
        <dbReference type="PROSITE" id="PS50970"/>
    </source>
</evidence>
<dbReference type="InterPro" id="IPR006158">
    <property type="entry name" value="Cobalamin-bd"/>
</dbReference>
<evidence type="ECO:0000256" key="10">
    <source>
        <dbReference type="ARBA" id="ARBA00022628"/>
    </source>
</evidence>
<evidence type="ECO:0000256" key="13">
    <source>
        <dbReference type="ARBA" id="ARBA00022723"/>
    </source>
</evidence>
<dbReference type="GO" id="GO:0031419">
    <property type="term" value="F:cobalamin binding"/>
    <property type="evidence" value="ECO:0007669"/>
    <property type="project" value="UniProtKB-KW"/>
</dbReference>
<dbReference type="InterPro" id="IPR036724">
    <property type="entry name" value="Cobalamin-bd_sf"/>
</dbReference>
<reference evidence="25 26" key="1">
    <citation type="submission" date="2008-10" db="EMBL/GenBank/DDBJ databases">
        <title>Draft genome sequence of Collinsella stercoris (DSM 13279).</title>
        <authorList>
            <person name="Sudarsanam P."/>
            <person name="Ley R."/>
            <person name="Guruge J."/>
            <person name="Turnbaugh P.J."/>
            <person name="Mahowald M."/>
            <person name="Liep D."/>
            <person name="Gordon J."/>
        </authorList>
    </citation>
    <scope>NUCLEOTIDE SEQUENCE [LARGE SCALE GENOMIC DNA]</scope>
    <source>
        <strain evidence="25 26">DSM 13279</strain>
    </source>
</reference>
<dbReference type="Pfam" id="PF02310">
    <property type="entry name" value="B12-binding"/>
    <property type="match status" value="1"/>
</dbReference>
<evidence type="ECO:0000259" key="24">
    <source>
        <dbReference type="PROSITE" id="PS51337"/>
    </source>
</evidence>
<name>B6GAW1_9ACTN</name>